<proteinExistence type="predicted"/>
<protein>
    <submittedName>
        <fullName evidence="2">SREBP regulating gene protein</fullName>
    </submittedName>
</protein>
<evidence type="ECO:0000313" key="1">
    <source>
        <dbReference type="Proteomes" id="UP000095283"/>
    </source>
</evidence>
<dbReference type="WBParaSite" id="Hba_14191">
    <property type="protein sequence ID" value="Hba_14191"/>
    <property type="gene ID" value="Hba_14191"/>
</dbReference>
<dbReference type="Proteomes" id="UP000095283">
    <property type="component" value="Unplaced"/>
</dbReference>
<accession>A0A1I7X9D0</accession>
<keyword evidence="1" id="KW-1185">Reference proteome</keyword>
<dbReference type="AlphaFoldDB" id="A0A1I7X9D0"/>
<name>A0A1I7X9D0_HETBA</name>
<evidence type="ECO:0000313" key="2">
    <source>
        <dbReference type="WBParaSite" id="Hba_14191"/>
    </source>
</evidence>
<sequence length="82" mass="9004">MQKCKKEVLASSRSPAKTLPGIFYHSDSASNCASSRYNFLSSVQNCLLVKRGYLTFEDCCGNTSRPQKAYSSENMVPATPSD</sequence>
<organism evidence="1 2">
    <name type="scientific">Heterorhabditis bacteriophora</name>
    <name type="common">Entomopathogenic nematode worm</name>
    <dbReference type="NCBI Taxonomy" id="37862"/>
    <lineage>
        <taxon>Eukaryota</taxon>
        <taxon>Metazoa</taxon>
        <taxon>Ecdysozoa</taxon>
        <taxon>Nematoda</taxon>
        <taxon>Chromadorea</taxon>
        <taxon>Rhabditida</taxon>
        <taxon>Rhabditina</taxon>
        <taxon>Rhabditomorpha</taxon>
        <taxon>Strongyloidea</taxon>
        <taxon>Heterorhabditidae</taxon>
        <taxon>Heterorhabditis</taxon>
    </lineage>
</organism>
<reference evidence="2" key="1">
    <citation type="submission" date="2016-11" db="UniProtKB">
        <authorList>
            <consortium name="WormBaseParasite"/>
        </authorList>
    </citation>
    <scope>IDENTIFICATION</scope>
</reference>